<evidence type="ECO:0000256" key="1">
    <source>
        <dbReference type="SAM" id="Coils"/>
    </source>
</evidence>
<dbReference type="Proteomes" id="UP001476798">
    <property type="component" value="Unassembled WGS sequence"/>
</dbReference>
<dbReference type="EMBL" id="JAHRIO010030111">
    <property type="protein sequence ID" value="MEQ2167353.1"/>
    <property type="molecule type" value="Genomic_DNA"/>
</dbReference>
<proteinExistence type="predicted"/>
<accession>A0ABV0N9Y8</accession>
<comment type="caution">
    <text evidence="3">The sequence shown here is derived from an EMBL/GenBank/DDBJ whole genome shotgun (WGS) entry which is preliminary data.</text>
</comment>
<keyword evidence="1" id="KW-0175">Coiled coil</keyword>
<protein>
    <submittedName>
        <fullName evidence="3">Uncharacterized protein</fullName>
    </submittedName>
</protein>
<evidence type="ECO:0000313" key="3">
    <source>
        <dbReference type="EMBL" id="MEQ2167353.1"/>
    </source>
</evidence>
<feature type="region of interest" description="Disordered" evidence="2">
    <location>
        <begin position="1"/>
        <end position="46"/>
    </location>
</feature>
<evidence type="ECO:0000313" key="4">
    <source>
        <dbReference type="Proteomes" id="UP001476798"/>
    </source>
</evidence>
<evidence type="ECO:0000256" key="2">
    <source>
        <dbReference type="SAM" id="MobiDB-lite"/>
    </source>
</evidence>
<reference evidence="3 4" key="1">
    <citation type="submission" date="2021-06" db="EMBL/GenBank/DDBJ databases">
        <authorList>
            <person name="Palmer J.M."/>
        </authorList>
    </citation>
    <scope>NUCLEOTIDE SEQUENCE [LARGE SCALE GENOMIC DNA]</scope>
    <source>
        <strain evidence="3 4">GA_2019</strain>
        <tissue evidence="3">Muscle</tissue>
    </source>
</reference>
<feature type="compositionally biased region" description="Basic and acidic residues" evidence="2">
    <location>
        <begin position="1"/>
        <end position="17"/>
    </location>
</feature>
<name>A0ABV0N9Y8_9TELE</name>
<keyword evidence="4" id="KW-1185">Reference proteome</keyword>
<feature type="coiled-coil region" evidence="1">
    <location>
        <begin position="47"/>
        <end position="77"/>
    </location>
</feature>
<sequence>MKEGRNKNEASEMRESEGEKEDEIVASEDRDMPGTNEPGSTGQGVCINREYNQETEVKKLREELENQKIHIRTIEGELHRQKKINAPPTKEKFNNGKEIWQHFHKRSNESYRQEE</sequence>
<gene>
    <name evidence="3" type="ORF">GOODEAATRI_003300</name>
</gene>
<organism evidence="3 4">
    <name type="scientific">Goodea atripinnis</name>
    <dbReference type="NCBI Taxonomy" id="208336"/>
    <lineage>
        <taxon>Eukaryota</taxon>
        <taxon>Metazoa</taxon>
        <taxon>Chordata</taxon>
        <taxon>Craniata</taxon>
        <taxon>Vertebrata</taxon>
        <taxon>Euteleostomi</taxon>
        <taxon>Actinopterygii</taxon>
        <taxon>Neopterygii</taxon>
        <taxon>Teleostei</taxon>
        <taxon>Neoteleostei</taxon>
        <taxon>Acanthomorphata</taxon>
        <taxon>Ovalentaria</taxon>
        <taxon>Atherinomorphae</taxon>
        <taxon>Cyprinodontiformes</taxon>
        <taxon>Goodeidae</taxon>
        <taxon>Goodea</taxon>
    </lineage>
</organism>